<sequence length="505" mass="52921">MNFKSLLLGTAAGLIAVGGAQAADLPVKAKAVEYVKICSLYGAGFYYMPGTDTCIKLGGYVRADMLGNTNSDYGIGQGAPGGGNNRLDNYYQSRARMDFNVDTRTATEYGVVRTYADMIFSWDSQATTASNPSAFSTGSASLGLYHAFIQFAGFTFGRTVSIFDTPWQSYPAGGPDFLPGGSNNVTGVNQVAYTADFGQGITASVALQDMTTAAGGQTNLYNASITAGGLSGFTSASAAGAALIQGIYGTNDWGGTRTPDIVGQVRVDQAWGLAQVSVAAHELHSAYYGTTEPSGHPDDKWGFAVQGALSIKNIPTGAGDSINLQAVYTDGATRYNFQSLFPQNIYIYGGSNIAYQSLGFAGMADGVFGTGTGIDTVKTWGFRGGYTHNWSPNWASSIYGAYASLRYGDTGKALICANFVAAYGAATATCNPDFNLAVLGGNVVWTPVKNLAFTADLSYVWLDQKYSGTIAGAATANAAVAKPAATYELKDQGNLQLLLRAQRNF</sequence>
<keyword evidence="4 10" id="KW-0812">Transmembrane</keyword>
<dbReference type="Pfam" id="PF02530">
    <property type="entry name" value="Porin_2"/>
    <property type="match status" value="1"/>
</dbReference>
<proteinExistence type="inferred from homology"/>
<evidence type="ECO:0000256" key="7">
    <source>
        <dbReference type="ARBA" id="ARBA00023114"/>
    </source>
</evidence>
<evidence type="ECO:0000256" key="1">
    <source>
        <dbReference type="ARBA" id="ARBA00009521"/>
    </source>
</evidence>
<keyword evidence="3 10" id="KW-1134">Transmembrane beta strand</keyword>
<evidence type="ECO:0000256" key="9">
    <source>
        <dbReference type="ARBA" id="ARBA00023237"/>
    </source>
</evidence>
<organism evidence="11 12">
    <name type="scientific">Bradyrhizobium xenonodulans</name>
    <dbReference type="NCBI Taxonomy" id="2736875"/>
    <lineage>
        <taxon>Bacteria</taxon>
        <taxon>Pseudomonadati</taxon>
        <taxon>Pseudomonadota</taxon>
        <taxon>Alphaproteobacteria</taxon>
        <taxon>Hyphomicrobiales</taxon>
        <taxon>Nitrobacteraceae</taxon>
        <taxon>Bradyrhizobium</taxon>
    </lineage>
</organism>
<keyword evidence="9 10" id="KW-0998">Cell outer membrane</keyword>
<dbReference type="Proteomes" id="UP001179614">
    <property type="component" value="Chromosome"/>
</dbReference>
<feature type="chain" id="PRO_5044973799" description="Porin" evidence="10">
    <location>
        <begin position="23"/>
        <end position="505"/>
    </location>
</feature>
<evidence type="ECO:0000256" key="2">
    <source>
        <dbReference type="ARBA" id="ARBA00022448"/>
    </source>
</evidence>
<dbReference type="EMBL" id="CP089391">
    <property type="protein sequence ID" value="WBL75691.1"/>
    <property type="molecule type" value="Genomic_DNA"/>
</dbReference>
<keyword evidence="6 10" id="KW-0406">Ion transport</keyword>
<evidence type="ECO:0000313" key="11">
    <source>
        <dbReference type="EMBL" id="WBL75691.1"/>
    </source>
</evidence>
<evidence type="ECO:0000313" key="12">
    <source>
        <dbReference type="Proteomes" id="UP001179614"/>
    </source>
</evidence>
<keyword evidence="2 10" id="KW-0813">Transport</keyword>
<accession>A0ABY7MCS8</accession>
<evidence type="ECO:0000256" key="8">
    <source>
        <dbReference type="ARBA" id="ARBA00023136"/>
    </source>
</evidence>
<evidence type="ECO:0000256" key="6">
    <source>
        <dbReference type="ARBA" id="ARBA00023065"/>
    </source>
</evidence>
<reference evidence="11" key="1">
    <citation type="submission" date="2021-12" db="EMBL/GenBank/DDBJ databases">
        <title>Bradyrhizobium xenonodulans sp. nov.</title>
        <authorList>
            <person name="Claassens R."/>
            <person name="Venter S.N."/>
            <person name="Beukes C.W."/>
            <person name="Stepkowski T."/>
            <person name="Steenkamp E.T."/>
        </authorList>
    </citation>
    <scope>NUCLEOTIDE SEQUENCE</scope>
    <source>
        <strain evidence="11">14AB</strain>
    </source>
</reference>
<protein>
    <recommendedName>
        <fullName evidence="10">Porin</fullName>
    </recommendedName>
</protein>
<dbReference type="RefSeq" id="WP_270160508.1">
    <property type="nucleotide sequence ID" value="NZ_CP089391.1"/>
</dbReference>
<comment type="domain">
    <text evidence="10">Consists of 16-stranded beta-barrel sheets, with large surface-exposed loops, that form a transmembrane pore at the center of each barrel. The pore is partially ocluded by a peptide loop that folds into the pore lumen.</text>
</comment>
<evidence type="ECO:0000256" key="10">
    <source>
        <dbReference type="RuleBase" id="RU364005"/>
    </source>
</evidence>
<evidence type="ECO:0000256" key="3">
    <source>
        <dbReference type="ARBA" id="ARBA00022452"/>
    </source>
</evidence>
<evidence type="ECO:0000256" key="4">
    <source>
        <dbReference type="ARBA" id="ARBA00022692"/>
    </source>
</evidence>
<keyword evidence="5 10" id="KW-0732">Signal</keyword>
<comment type="similarity">
    <text evidence="1 10">Belongs to the alphaproteobacteria porin family.</text>
</comment>
<evidence type="ECO:0000256" key="5">
    <source>
        <dbReference type="ARBA" id="ARBA00022729"/>
    </source>
</evidence>
<name>A0ABY7MCS8_9BRAD</name>
<comment type="function">
    <text evidence="10">Forms passive diffusion pores that allow small molecular weight hydrophilic materials across the outer membrane.</text>
</comment>
<feature type="signal peptide" evidence="10">
    <location>
        <begin position="1"/>
        <end position="22"/>
    </location>
</feature>
<keyword evidence="7 10" id="KW-0626">Porin</keyword>
<keyword evidence="12" id="KW-1185">Reference proteome</keyword>
<gene>
    <name evidence="11" type="ORF">I3J27_21915</name>
</gene>
<comment type="subcellular location">
    <subcellularLocation>
        <location evidence="10">Cell outer membrane</location>
        <topology evidence="10">Multi-pass membrane protein</topology>
    </subcellularLocation>
</comment>
<dbReference type="InterPro" id="IPR003684">
    <property type="entry name" value="Porin_alphabac"/>
</dbReference>
<keyword evidence="8 10" id="KW-0472">Membrane</keyword>